<organism evidence="2 3">
    <name type="scientific">Pontiella desulfatans</name>
    <dbReference type="NCBI Taxonomy" id="2750659"/>
    <lineage>
        <taxon>Bacteria</taxon>
        <taxon>Pseudomonadati</taxon>
        <taxon>Kiritimatiellota</taxon>
        <taxon>Kiritimatiellia</taxon>
        <taxon>Kiritimatiellales</taxon>
        <taxon>Pontiellaceae</taxon>
        <taxon>Pontiella</taxon>
    </lineage>
</organism>
<dbReference type="EMBL" id="CAAHFG010000001">
    <property type="protein sequence ID" value="VGO14227.1"/>
    <property type="molecule type" value="Genomic_DNA"/>
</dbReference>
<dbReference type="AlphaFoldDB" id="A0A6C2U2Z2"/>
<sequence>MQIAVFLWERIAVPSSYCLHSASHRQFLIFGCKVLQPITNSFQHKEYNVKISKMRWLDFEMNVWHLLTLLTLAFGALQMGATKTIEQQAPAYFED</sequence>
<name>A0A6C2U2Z2_PONDE</name>
<protein>
    <submittedName>
        <fullName evidence="2">Uncharacterized protein</fullName>
    </submittedName>
</protein>
<proteinExistence type="predicted"/>
<reference evidence="2 3" key="1">
    <citation type="submission" date="2019-04" db="EMBL/GenBank/DDBJ databases">
        <authorList>
            <person name="Van Vliet M D."/>
        </authorList>
    </citation>
    <scope>NUCLEOTIDE SEQUENCE [LARGE SCALE GENOMIC DNA]</scope>
    <source>
        <strain evidence="2 3">F1</strain>
    </source>
</reference>
<keyword evidence="1" id="KW-0812">Transmembrane</keyword>
<keyword evidence="3" id="KW-1185">Reference proteome</keyword>
<accession>A0A6C2U2Z2</accession>
<keyword evidence="1" id="KW-1133">Transmembrane helix</keyword>
<keyword evidence="1" id="KW-0472">Membrane</keyword>
<feature type="transmembrane region" description="Helical" evidence="1">
    <location>
        <begin position="63"/>
        <end position="81"/>
    </location>
</feature>
<dbReference type="Proteomes" id="UP000366872">
    <property type="component" value="Unassembled WGS sequence"/>
</dbReference>
<evidence type="ECO:0000313" key="2">
    <source>
        <dbReference type="EMBL" id="VGO14227.1"/>
    </source>
</evidence>
<gene>
    <name evidence="2" type="ORF">PDESU_02786</name>
</gene>
<evidence type="ECO:0000313" key="3">
    <source>
        <dbReference type="Proteomes" id="UP000366872"/>
    </source>
</evidence>
<evidence type="ECO:0000256" key="1">
    <source>
        <dbReference type="SAM" id="Phobius"/>
    </source>
</evidence>